<dbReference type="CDD" id="cd07377">
    <property type="entry name" value="WHTH_GntR"/>
    <property type="match status" value="1"/>
</dbReference>
<evidence type="ECO:0000313" key="5">
    <source>
        <dbReference type="EMBL" id="RVU46038.1"/>
    </source>
</evidence>
<dbReference type="OrthoDB" id="8584262at2"/>
<dbReference type="GO" id="GO:0045892">
    <property type="term" value="P:negative regulation of DNA-templated transcription"/>
    <property type="evidence" value="ECO:0007669"/>
    <property type="project" value="TreeGrafter"/>
</dbReference>
<keyword evidence="3" id="KW-0804">Transcription</keyword>
<dbReference type="AlphaFoldDB" id="A0A437RH25"/>
<keyword evidence="1" id="KW-0805">Transcription regulation</keyword>
<keyword evidence="2" id="KW-0238">DNA-binding</keyword>
<dbReference type="InterPro" id="IPR028978">
    <property type="entry name" value="Chorismate_lyase_/UTRA_dom_sf"/>
</dbReference>
<organism evidence="5 6">
    <name type="scientific">Rubrivivax rivuli</name>
    <dbReference type="NCBI Taxonomy" id="1862385"/>
    <lineage>
        <taxon>Bacteria</taxon>
        <taxon>Pseudomonadati</taxon>
        <taxon>Pseudomonadota</taxon>
        <taxon>Betaproteobacteria</taxon>
        <taxon>Burkholderiales</taxon>
        <taxon>Sphaerotilaceae</taxon>
        <taxon>Rubrivivax</taxon>
    </lineage>
</organism>
<feature type="domain" description="HTH gntR-type" evidence="4">
    <location>
        <begin position="8"/>
        <end position="78"/>
    </location>
</feature>
<dbReference type="InterPro" id="IPR036388">
    <property type="entry name" value="WH-like_DNA-bd_sf"/>
</dbReference>
<dbReference type="RefSeq" id="WP_128228407.1">
    <property type="nucleotide sequence ID" value="NZ_SACR01000003.1"/>
</dbReference>
<dbReference type="GO" id="GO:0003700">
    <property type="term" value="F:DNA-binding transcription factor activity"/>
    <property type="evidence" value="ECO:0007669"/>
    <property type="project" value="InterPro"/>
</dbReference>
<reference evidence="5 6" key="1">
    <citation type="submission" date="2019-01" db="EMBL/GenBank/DDBJ databases">
        <authorList>
            <person name="Chen W.-M."/>
        </authorList>
    </citation>
    <scope>NUCLEOTIDE SEQUENCE [LARGE SCALE GENOMIC DNA]</scope>
    <source>
        <strain evidence="5 6">KYPY4</strain>
    </source>
</reference>
<protein>
    <submittedName>
        <fullName evidence="5">GntR family transcriptional regulator</fullName>
    </submittedName>
</protein>
<dbReference type="SUPFAM" id="SSF64288">
    <property type="entry name" value="Chorismate lyase-like"/>
    <property type="match status" value="1"/>
</dbReference>
<dbReference type="InterPro" id="IPR050679">
    <property type="entry name" value="Bact_HTH_transcr_reg"/>
</dbReference>
<dbReference type="InterPro" id="IPR036390">
    <property type="entry name" value="WH_DNA-bd_sf"/>
</dbReference>
<comment type="caution">
    <text evidence="5">The sequence shown here is derived from an EMBL/GenBank/DDBJ whole genome shotgun (WGS) entry which is preliminary data.</text>
</comment>
<dbReference type="GO" id="GO:0003677">
    <property type="term" value="F:DNA binding"/>
    <property type="evidence" value="ECO:0007669"/>
    <property type="project" value="UniProtKB-KW"/>
</dbReference>
<dbReference type="Pfam" id="PF07702">
    <property type="entry name" value="UTRA"/>
    <property type="match status" value="1"/>
</dbReference>
<dbReference type="PROSITE" id="PS50949">
    <property type="entry name" value="HTH_GNTR"/>
    <property type="match status" value="1"/>
</dbReference>
<evidence type="ECO:0000256" key="1">
    <source>
        <dbReference type="ARBA" id="ARBA00023015"/>
    </source>
</evidence>
<evidence type="ECO:0000256" key="2">
    <source>
        <dbReference type="ARBA" id="ARBA00023125"/>
    </source>
</evidence>
<dbReference type="Pfam" id="PF00392">
    <property type="entry name" value="GntR"/>
    <property type="match status" value="1"/>
</dbReference>
<dbReference type="InterPro" id="IPR011663">
    <property type="entry name" value="UTRA"/>
</dbReference>
<evidence type="ECO:0000313" key="6">
    <source>
        <dbReference type="Proteomes" id="UP000285575"/>
    </source>
</evidence>
<name>A0A437RH25_9BURK</name>
<dbReference type="Gene3D" id="1.10.10.10">
    <property type="entry name" value="Winged helix-like DNA-binding domain superfamily/Winged helix DNA-binding domain"/>
    <property type="match status" value="1"/>
</dbReference>
<sequence>MPVPTPTSLNRAQQRDRLRRQLLTLAREAGDGSLLPSERDLSERFQVARGTVRRALQALHDDGLLQRRQGSGTFAAGPQWVKPFVLRSFSEDMAARGLVPSSRLLGARQLAAGAKLAQRLKVSPGAAVHEVRRLRLANQEPMALETTFLAAERLPGFDPLQLAQGSLYAMLERRYGIVLRSAAQQIAATVLSEEEARLLEVPAFSPALLVERQVISTAGEVVEYGKSLYRADRYRFEVNVARGPAGALQDGA</sequence>
<keyword evidence="6" id="KW-1185">Reference proteome</keyword>
<dbReference type="SMART" id="SM00866">
    <property type="entry name" value="UTRA"/>
    <property type="match status" value="1"/>
</dbReference>
<gene>
    <name evidence="5" type="ORF">EOE66_09190</name>
</gene>
<dbReference type="SUPFAM" id="SSF46785">
    <property type="entry name" value="Winged helix' DNA-binding domain"/>
    <property type="match status" value="1"/>
</dbReference>
<dbReference type="SMART" id="SM00345">
    <property type="entry name" value="HTH_GNTR"/>
    <property type="match status" value="1"/>
</dbReference>
<dbReference type="Gene3D" id="3.40.1410.10">
    <property type="entry name" value="Chorismate lyase-like"/>
    <property type="match status" value="1"/>
</dbReference>
<evidence type="ECO:0000259" key="4">
    <source>
        <dbReference type="PROSITE" id="PS50949"/>
    </source>
</evidence>
<dbReference type="InterPro" id="IPR000524">
    <property type="entry name" value="Tscrpt_reg_HTH_GntR"/>
</dbReference>
<proteinExistence type="predicted"/>
<dbReference type="EMBL" id="SACR01000003">
    <property type="protein sequence ID" value="RVU46038.1"/>
    <property type="molecule type" value="Genomic_DNA"/>
</dbReference>
<dbReference type="Proteomes" id="UP000285575">
    <property type="component" value="Unassembled WGS sequence"/>
</dbReference>
<dbReference type="PANTHER" id="PTHR44846">
    <property type="entry name" value="MANNOSYL-D-GLYCERATE TRANSPORT/METABOLISM SYSTEM REPRESSOR MNGR-RELATED"/>
    <property type="match status" value="1"/>
</dbReference>
<dbReference type="PRINTS" id="PR00035">
    <property type="entry name" value="HTHGNTR"/>
</dbReference>
<dbReference type="PANTHER" id="PTHR44846:SF1">
    <property type="entry name" value="MANNOSYL-D-GLYCERATE TRANSPORT_METABOLISM SYSTEM REPRESSOR MNGR-RELATED"/>
    <property type="match status" value="1"/>
</dbReference>
<accession>A0A437RH25</accession>
<evidence type="ECO:0000256" key="3">
    <source>
        <dbReference type="ARBA" id="ARBA00023163"/>
    </source>
</evidence>